<reference evidence="4 5" key="1">
    <citation type="journal article" date="2020" name="Nature">
        <title>Isolation of an archaeon at the prokaryote-eukaryote interface.</title>
        <authorList>
            <person name="Imachi H."/>
            <person name="Nobu M.K."/>
            <person name="Nakahara N."/>
            <person name="Morono Y."/>
            <person name="Ogawara M."/>
            <person name="Takaki Y."/>
            <person name="Takano Y."/>
            <person name="Uematsu K."/>
            <person name="Ikuta T."/>
            <person name="Ito M."/>
            <person name="Matsui Y."/>
            <person name="Miyazaki M."/>
            <person name="Murata K."/>
            <person name="Saito Y."/>
            <person name="Sakai S."/>
            <person name="Song C."/>
            <person name="Tasumi E."/>
            <person name="Yamanaka Y."/>
            <person name="Yamaguchi T."/>
            <person name="Kamagata Y."/>
            <person name="Tamaki H."/>
            <person name="Takai K."/>
        </authorList>
    </citation>
    <scope>NUCLEOTIDE SEQUENCE [LARGE SCALE GENOMIC DNA]</scope>
    <source>
        <strain evidence="4 5">MK-D1</strain>
    </source>
</reference>
<dbReference type="AlphaFoldDB" id="A0A5B9DCP3"/>
<dbReference type="InterPro" id="IPR000157">
    <property type="entry name" value="TIR_dom"/>
</dbReference>
<dbReference type="PROSITE" id="PS50104">
    <property type="entry name" value="TIR"/>
    <property type="match status" value="1"/>
</dbReference>
<evidence type="ECO:0000313" key="5">
    <source>
        <dbReference type="Proteomes" id="UP000321408"/>
    </source>
</evidence>
<proteinExistence type="predicted"/>
<dbReference type="PANTHER" id="PTHR48051">
    <property type="match status" value="1"/>
</dbReference>
<dbReference type="InterPro" id="IPR032675">
    <property type="entry name" value="LRR_dom_sf"/>
</dbReference>
<name>A0A5B9DCP3_9ARCH</name>
<dbReference type="Gene3D" id="3.80.10.10">
    <property type="entry name" value="Ribonuclease Inhibitor"/>
    <property type="match status" value="1"/>
</dbReference>
<keyword evidence="5" id="KW-1185">Reference proteome</keyword>
<dbReference type="PANTHER" id="PTHR48051:SF46">
    <property type="entry name" value="LEUCINE RICH REPEAT-CONTAINING DOMAIN PROTEIN"/>
    <property type="match status" value="1"/>
</dbReference>
<evidence type="ECO:0000256" key="2">
    <source>
        <dbReference type="ARBA" id="ARBA00022737"/>
    </source>
</evidence>
<evidence type="ECO:0000259" key="3">
    <source>
        <dbReference type="PROSITE" id="PS50104"/>
    </source>
</evidence>
<dbReference type="GO" id="GO:0007165">
    <property type="term" value="P:signal transduction"/>
    <property type="evidence" value="ECO:0007669"/>
    <property type="project" value="InterPro"/>
</dbReference>
<dbReference type="EMBL" id="CP042905">
    <property type="protein sequence ID" value="QEE16811.1"/>
    <property type="molecule type" value="Genomic_DNA"/>
</dbReference>
<dbReference type="Pfam" id="PF13676">
    <property type="entry name" value="TIR_2"/>
    <property type="match status" value="1"/>
</dbReference>
<keyword evidence="2" id="KW-0677">Repeat</keyword>
<feature type="domain" description="TIR" evidence="3">
    <location>
        <begin position="1"/>
        <end position="126"/>
    </location>
</feature>
<dbReference type="GeneID" id="41330623"/>
<reference evidence="4 5" key="2">
    <citation type="journal article" date="2024" name="Int. J. Syst. Evol. Microbiol.">
        <title>Promethearchaeum syntrophicum gen. nov., sp. nov., an anaerobic, obligately syntrophic archaeon, the first isolate of the lineage 'Asgard' archaea, and proposal of the new archaeal phylum Promethearchaeota phyl. nov. and kingdom Promethearchaeati regn. nov.</title>
        <authorList>
            <person name="Imachi H."/>
            <person name="Nobu M.K."/>
            <person name="Kato S."/>
            <person name="Takaki Y."/>
            <person name="Miyazaki M."/>
            <person name="Miyata M."/>
            <person name="Ogawara M."/>
            <person name="Saito Y."/>
            <person name="Sakai S."/>
            <person name="Tahara Y.O."/>
            <person name="Takano Y."/>
            <person name="Tasumi E."/>
            <person name="Uematsu K."/>
            <person name="Yoshimura T."/>
            <person name="Itoh T."/>
            <person name="Ohkuma M."/>
            <person name="Takai K."/>
        </authorList>
    </citation>
    <scope>NUCLEOTIDE SEQUENCE [LARGE SCALE GENOMIC DNA]</scope>
    <source>
        <strain evidence="4 5">MK-D1</strain>
    </source>
</reference>
<protein>
    <submittedName>
        <fullName evidence="4">TIR domain-containing protein</fullName>
    </submittedName>
</protein>
<keyword evidence="1" id="KW-0433">Leucine-rich repeat</keyword>
<accession>A0A5B9DCP3</accession>
<dbReference type="RefSeq" id="WP_147663741.1">
    <property type="nucleotide sequence ID" value="NZ_CP042905.2"/>
</dbReference>
<dbReference type="SUPFAM" id="SSF52200">
    <property type="entry name" value="Toll/Interleukin receptor TIR domain"/>
    <property type="match status" value="1"/>
</dbReference>
<evidence type="ECO:0000313" key="4">
    <source>
        <dbReference type="EMBL" id="QEE16811.1"/>
    </source>
</evidence>
<organism evidence="4 5">
    <name type="scientific">Promethearchaeum syntrophicum</name>
    <dbReference type="NCBI Taxonomy" id="2594042"/>
    <lineage>
        <taxon>Archaea</taxon>
        <taxon>Promethearchaeati</taxon>
        <taxon>Promethearchaeota</taxon>
        <taxon>Promethearchaeia</taxon>
        <taxon>Promethearchaeales</taxon>
        <taxon>Promethearchaeaceae</taxon>
        <taxon>Promethearchaeum</taxon>
    </lineage>
</organism>
<dbReference type="InterPro" id="IPR050216">
    <property type="entry name" value="LRR_domain-containing"/>
</dbReference>
<dbReference type="Proteomes" id="UP000321408">
    <property type="component" value="Chromosome"/>
</dbReference>
<dbReference type="SUPFAM" id="SSF52058">
    <property type="entry name" value="L domain-like"/>
    <property type="match status" value="1"/>
</dbReference>
<dbReference type="KEGG" id="psyt:DSAG12_02641"/>
<dbReference type="InterPro" id="IPR035897">
    <property type="entry name" value="Toll_tir_struct_dom_sf"/>
</dbReference>
<gene>
    <name evidence="4" type="ORF">DSAG12_02641</name>
</gene>
<sequence length="383" mass="45099">MNIFISYASSDLTSFRISDIAIRMENTVEIERVFYWDRDSTAQKSIVKYMEESITVSDVILIVCTEASNESGPVQQETDMAVYLNKRIVPIFQDINDVRLSLRPKRGVKYYTDDFDSFFKELFMVVTELLPEIPQEEEIAEFHGIPLAIDEYRAMKSLEEQLGIIIPPIEPFYKKKNVRFFTDIDYYLNEDNLKRGFGFAAERNHLIQLKFNRVPDEDEENPPIIKFFPDALSQLLYLRALDLSYQSISIIPNFIGKLTQLEYFNIRNNKIQRFPKILTQLKNLKFFLFSNVSIVEYLKDEIFITRSNYEILNSLLENLCKLDLYINNIPYYWSKLKAKNHYAHCVHCGHKLNFELNDLPTNNDNLMICPKCQNGEFYNFSIK</sequence>
<dbReference type="GO" id="GO:0005737">
    <property type="term" value="C:cytoplasm"/>
    <property type="evidence" value="ECO:0007669"/>
    <property type="project" value="TreeGrafter"/>
</dbReference>
<dbReference type="Gene3D" id="3.40.50.10140">
    <property type="entry name" value="Toll/interleukin-1 receptor homology (TIR) domain"/>
    <property type="match status" value="1"/>
</dbReference>
<evidence type="ECO:0000256" key="1">
    <source>
        <dbReference type="ARBA" id="ARBA00022614"/>
    </source>
</evidence>